<feature type="transmembrane region" description="Helical" evidence="2">
    <location>
        <begin position="224"/>
        <end position="245"/>
    </location>
</feature>
<evidence type="ECO:0000313" key="3">
    <source>
        <dbReference type="EMBL" id="PIL34431.1"/>
    </source>
</evidence>
<keyword evidence="2" id="KW-1133">Transmembrane helix</keyword>
<organism evidence="3 4">
    <name type="scientific">Ganoderma sinense ZZ0214-1</name>
    <dbReference type="NCBI Taxonomy" id="1077348"/>
    <lineage>
        <taxon>Eukaryota</taxon>
        <taxon>Fungi</taxon>
        <taxon>Dikarya</taxon>
        <taxon>Basidiomycota</taxon>
        <taxon>Agaricomycotina</taxon>
        <taxon>Agaricomycetes</taxon>
        <taxon>Polyporales</taxon>
        <taxon>Polyporaceae</taxon>
        <taxon>Ganoderma</taxon>
    </lineage>
</organism>
<gene>
    <name evidence="3" type="ORF">GSI_03206</name>
</gene>
<proteinExistence type="predicted"/>
<evidence type="ECO:0000256" key="2">
    <source>
        <dbReference type="SAM" id="Phobius"/>
    </source>
</evidence>
<dbReference type="EMBL" id="AYKW01000005">
    <property type="protein sequence ID" value="PIL34431.1"/>
    <property type="molecule type" value="Genomic_DNA"/>
</dbReference>
<feature type="transmembrane region" description="Helical" evidence="2">
    <location>
        <begin position="20"/>
        <end position="37"/>
    </location>
</feature>
<dbReference type="AlphaFoldDB" id="A0A2G8SKZ2"/>
<keyword evidence="2" id="KW-0812">Transmembrane</keyword>
<name>A0A2G8SKZ2_9APHY</name>
<sequence>MADSFPVDVAQLVALFMESILYGIFLVSFGMCMYVMLVKTRSRRQGKRIVFFIVALLLFVFATLDVSIQLRHVLYAFIWYRGPGGAIGEFSDLSYWLNAMKSVTYNAQTSIADGMLIYRCYIVYNGRWIIVVPLCVLWVAGAVVEGFNCYIEFTLHENALLNTSRLAPFITSTVSITLVLNIIATSLIVYKIWSIERRSRIAFASHDASAGYNNTTALRRAMHIVIESGLMYTLSVVIVFVVFLASNNAQYAVSDCVVQIIGIAFNLIIIRIDQGTTAEATFVSETERSGFDKPTRKRSKLRFRLSDRQAATSGTSGSTTGVGVDEGDYAGQDDGIGMMAFKLDVDIPSRPLGHHEPVVFTAAPV</sequence>
<feature type="region of interest" description="Disordered" evidence="1">
    <location>
        <begin position="307"/>
        <end position="326"/>
    </location>
</feature>
<dbReference type="OrthoDB" id="3269446at2759"/>
<dbReference type="Proteomes" id="UP000230002">
    <property type="component" value="Unassembled WGS sequence"/>
</dbReference>
<comment type="caution">
    <text evidence="3">The sequence shown here is derived from an EMBL/GenBank/DDBJ whole genome shotgun (WGS) entry which is preliminary data.</text>
</comment>
<feature type="transmembrane region" description="Helical" evidence="2">
    <location>
        <begin position="128"/>
        <end position="147"/>
    </location>
</feature>
<feature type="transmembrane region" description="Helical" evidence="2">
    <location>
        <begin position="49"/>
        <end position="70"/>
    </location>
</feature>
<feature type="compositionally biased region" description="Low complexity" evidence="1">
    <location>
        <begin position="312"/>
        <end position="323"/>
    </location>
</feature>
<feature type="transmembrane region" description="Helical" evidence="2">
    <location>
        <begin position="167"/>
        <end position="190"/>
    </location>
</feature>
<reference evidence="3 4" key="1">
    <citation type="journal article" date="2015" name="Sci. Rep.">
        <title>Chromosome-level genome map provides insights into diverse defense mechanisms in the medicinal fungus Ganoderma sinense.</title>
        <authorList>
            <person name="Zhu Y."/>
            <person name="Xu J."/>
            <person name="Sun C."/>
            <person name="Zhou S."/>
            <person name="Xu H."/>
            <person name="Nelson D.R."/>
            <person name="Qian J."/>
            <person name="Song J."/>
            <person name="Luo H."/>
            <person name="Xiang L."/>
            <person name="Li Y."/>
            <person name="Xu Z."/>
            <person name="Ji A."/>
            <person name="Wang L."/>
            <person name="Lu S."/>
            <person name="Hayward A."/>
            <person name="Sun W."/>
            <person name="Li X."/>
            <person name="Schwartz D.C."/>
            <person name="Wang Y."/>
            <person name="Chen S."/>
        </authorList>
    </citation>
    <scope>NUCLEOTIDE SEQUENCE [LARGE SCALE GENOMIC DNA]</scope>
    <source>
        <strain evidence="3 4">ZZ0214-1</strain>
    </source>
</reference>
<keyword evidence="2" id="KW-0472">Membrane</keyword>
<evidence type="ECO:0000313" key="4">
    <source>
        <dbReference type="Proteomes" id="UP000230002"/>
    </source>
</evidence>
<feature type="transmembrane region" description="Helical" evidence="2">
    <location>
        <begin position="251"/>
        <end position="270"/>
    </location>
</feature>
<protein>
    <submittedName>
        <fullName evidence="3">Uncharacterized protein</fullName>
    </submittedName>
</protein>
<evidence type="ECO:0000256" key="1">
    <source>
        <dbReference type="SAM" id="MobiDB-lite"/>
    </source>
</evidence>
<keyword evidence="4" id="KW-1185">Reference proteome</keyword>
<accession>A0A2G8SKZ2</accession>